<sequence>MSVPADSLPQPQLTPAQRQVFAEDGFLVMRQLASVERIAALRSLALAHADRRVVPIEYEADVAYPGAPASREAEGGDTPRRLLQAHDRDPLLADWTTDARLTAIVAQLLDSERVWLSRNHHNCVMTKHPRFSTATAWHRDLRYWAFETPRLVNAWLALGDERPDNGGMRLLPGTHRMRFDADAMDADQFLREDVPRNRELIASAVEATLDPGDVLLFDAGTLHAAGANATDELKLSVVTTYYGADNAPVPGTRSAQRPPVIAREPDDA</sequence>
<accession>A0A423PEJ2</accession>
<name>A0A423PEJ2_9GAMM</name>
<keyword evidence="4" id="KW-1185">Reference proteome</keyword>
<organism evidence="3 4">
    <name type="scientific">Salinisphaera orenii MK-B5</name>
    <dbReference type="NCBI Taxonomy" id="856730"/>
    <lineage>
        <taxon>Bacteria</taxon>
        <taxon>Pseudomonadati</taxon>
        <taxon>Pseudomonadota</taxon>
        <taxon>Gammaproteobacteria</taxon>
        <taxon>Salinisphaerales</taxon>
        <taxon>Salinisphaeraceae</taxon>
        <taxon>Salinisphaera</taxon>
    </lineage>
</organism>
<feature type="region of interest" description="Disordered" evidence="2">
    <location>
        <begin position="248"/>
        <end position="268"/>
    </location>
</feature>
<evidence type="ECO:0000313" key="4">
    <source>
        <dbReference type="Proteomes" id="UP000283993"/>
    </source>
</evidence>
<dbReference type="SUPFAM" id="SSF51197">
    <property type="entry name" value="Clavaminate synthase-like"/>
    <property type="match status" value="1"/>
</dbReference>
<proteinExistence type="predicted"/>
<gene>
    <name evidence="3" type="ORF">SAOR_16630</name>
</gene>
<dbReference type="EMBL" id="AYKH01000044">
    <property type="protein sequence ID" value="ROO24051.1"/>
    <property type="molecule type" value="Genomic_DNA"/>
</dbReference>
<dbReference type="GO" id="GO:0016706">
    <property type="term" value="F:2-oxoglutarate-dependent dioxygenase activity"/>
    <property type="evidence" value="ECO:0007669"/>
    <property type="project" value="UniProtKB-ARBA"/>
</dbReference>
<evidence type="ECO:0000256" key="2">
    <source>
        <dbReference type="SAM" id="MobiDB-lite"/>
    </source>
</evidence>
<dbReference type="InterPro" id="IPR008775">
    <property type="entry name" value="Phytyl_CoA_dOase-like"/>
</dbReference>
<dbReference type="AlphaFoldDB" id="A0A423PEJ2"/>
<keyword evidence="3" id="KW-0560">Oxidoreductase</keyword>
<dbReference type="GO" id="GO:0005506">
    <property type="term" value="F:iron ion binding"/>
    <property type="evidence" value="ECO:0007669"/>
    <property type="project" value="UniProtKB-ARBA"/>
</dbReference>
<comment type="cofactor">
    <cofactor evidence="1">
        <name>Fe(2+)</name>
        <dbReference type="ChEBI" id="CHEBI:29033"/>
    </cofactor>
</comment>
<dbReference type="PANTHER" id="PTHR20883">
    <property type="entry name" value="PHYTANOYL-COA DIOXYGENASE DOMAIN CONTAINING 1"/>
    <property type="match status" value="1"/>
</dbReference>
<dbReference type="PANTHER" id="PTHR20883:SF48">
    <property type="entry name" value="ECTOINE DIOXYGENASE"/>
    <property type="match status" value="1"/>
</dbReference>
<evidence type="ECO:0000256" key="1">
    <source>
        <dbReference type="ARBA" id="ARBA00001954"/>
    </source>
</evidence>
<keyword evidence="3" id="KW-0223">Dioxygenase</keyword>
<dbReference type="Gene3D" id="2.60.120.620">
    <property type="entry name" value="q2cbj1_9rhob like domain"/>
    <property type="match status" value="1"/>
</dbReference>
<evidence type="ECO:0000313" key="3">
    <source>
        <dbReference type="EMBL" id="ROO24051.1"/>
    </source>
</evidence>
<dbReference type="RefSeq" id="WP_123632404.1">
    <property type="nucleotide sequence ID" value="NZ_AYKH01000044.1"/>
</dbReference>
<reference evidence="3 4" key="1">
    <citation type="submission" date="2013-10" db="EMBL/GenBank/DDBJ databases">
        <title>Salinisphaera orenii MK-B5 Genome Sequencing.</title>
        <authorList>
            <person name="Lai Q."/>
            <person name="Li C."/>
            <person name="Shao Z."/>
        </authorList>
    </citation>
    <scope>NUCLEOTIDE SEQUENCE [LARGE SCALE GENOMIC DNA]</scope>
    <source>
        <strain evidence="3 4">MK-B5</strain>
    </source>
</reference>
<dbReference type="Proteomes" id="UP000283993">
    <property type="component" value="Unassembled WGS sequence"/>
</dbReference>
<dbReference type="Pfam" id="PF05721">
    <property type="entry name" value="PhyH"/>
    <property type="match status" value="1"/>
</dbReference>
<comment type="caution">
    <text evidence="3">The sequence shown here is derived from an EMBL/GenBank/DDBJ whole genome shotgun (WGS) entry which is preliminary data.</text>
</comment>
<protein>
    <submittedName>
        <fullName evidence="3">Phytanoyl-CoA dioxygenase</fullName>
    </submittedName>
</protein>